<feature type="transmembrane region" description="Helical" evidence="1">
    <location>
        <begin position="78"/>
        <end position="99"/>
    </location>
</feature>
<evidence type="ECO:0000313" key="3">
    <source>
        <dbReference type="Proteomes" id="UP000176494"/>
    </source>
</evidence>
<dbReference type="AlphaFoldDB" id="A0A1G2Q9N0"/>
<keyword evidence="1" id="KW-0472">Membrane</keyword>
<dbReference type="Proteomes" id="UP000176494">
    <property type="component" value="Unassembled WGS sequence"/>
</dbReference>
<evidence type="ECO:0000256" key="1">
    <source>
        <dbReference type="SAM" id="Phobius"/>
    </source>
</evidence>
<proteinExistence type="predicted"/>
<name>A0A1G2Q9N0_9BACT</name>
<dbReference type="EMBL" id="MHTG01000034">
    <property type="protein sequence ID" value="OHA56682.1"/>
    <property type="molecule type" value="Genomic_DNA"/>
</dbReference>
<keyword evidence="1" id="KW-0812">Transmembrane</keyword>
<reference evidence="2 3" key="1">
    <citation type="journal article" date="2016" name="Nat. Commun.">
        <title>Thousands of microbial genomes shed light on interconnected biogeochemical processes in an aquifer system.</title>
        <authorList>
            <person name="Anantharaman K."/>
            <person name="Brown C.T."/>
            <person name="Hug L.A."/>
            <person name="Sharon I."/>
            <person name="Castelle C.J."/>
            <person name="Probst A.J."/>
            <person name="Thomas B.C."/>
            <person name="Singh A."/>
            <person name="Wilkins M.J."/>
            <person name="Karaoz U."/>
            <person name="Brodie E.L."/>
            <person name="Williams K.H."/>
            <person name="Hubbard S.S."/>
            <person name="Banfield J.F."/>
        </authorList>
    </citation>
    <scope>NUCLEOTIDE SEQUENCE [LARGE SCALE GENOMIC DNA]</scope>
</reference>
<gene>
    <name evidence="2" type="ORF">A2114_02300</name>
</gene>
<keyword evidence="1" id="KW-1133">Transmembrane helix</keyword>
<sequence>METANNCLEVKVMRRVRVVYWCRQITQPAMLKVWALCGFGGLLMLQVSFFSIWANSPSMTHPGEFSRFVMFAVRETEWIVKLGLVGLSLIGLSFLIPALQSIHFRPLLSRHFRLPFLRV</sequence>
<accession>A0A1G2Q9N0</accession>
<organism evidence="2 3">
    <name type="scientific">Candidatus Vogelbacteria bacterium GWA1_51_14</name>
    <dbReference type="NCBI Taxonomy" id="1802435"/>
    <lineage>
        <taxon>Bacteria</taxon>
        <taxon>Candidatus Vogeliibacteriota</taxon>
    </lineage>
</organism>
<feature type="transmembrane region" description="Helical" evidence="1">
    <location>
        <begin position="33"/>
        <end position="54"/>
    </location>
</feature>
<protein>
    <submittedName>
        <fullName evidence="2">Uncharacterized protein</fullName>
    </submittedName>
</protein>
<comment type="caution">
    <text evidence="2">The sequence shown here is derived from an EMBL/GenBank/DDBJ whole genome shotgun (WGS) entry which is preliminary data.</text>
</comment>
<dbReference type="STRING" id="1802435.A2114_02300"/>
<evidence type="ECO:0000313" key="2">
    <source>
        <dbReference type="EMBL" id="OHA56682.1"/>
    </source>
</evidence>